<dbReference type="Proteomes" id="UP001431209">
    <property type="component" value="Unassembled WGS sequence"/>
</dbReference>
<dbReference type="InterPro" id="IPR000331">
    <property type="entry name" value="Rap/Ran_GAP_dom"/>
</dbReference>
<dbReference type="PANTHER" id="PTHR21344:SF1">
    <property type="entry name" value="RAL GTPASE-ACTIVATING PROTEIN SUBUNIT BETA"/>
    <property type="match status" value="1"/>
</dbReference>
<evidence type="ECO:0000256" key="1">
    <source>
        <dbReference type="ARBA" id="ARBA00022468"/>
    </source>
</evidence>
<dbReference type="EMBL" id="JAOPGA020000552">
    <property type="protein sequence ID" value="KAL0479393.1"/>
    <property type="molecule type" value="Genomic_DNA"/>
</dbReference>
<dbReference type="Pfam" id="PF02145">
    <property type="entry name" value="Rap_GAP"/>
    <property type="match status" value="1"/>
</dbReference>
<comment type="caution">
    <text evidence="3">The sequence shown here is derived from an EMBL/GenBank/DDBJ whole genome shotgun (WGS) entry which is preliminary data.</text>
</comment>
<sequence length="1159" mass="132159">MLLPWISDLGLVASNPEKNILKGFPLLVKRTVVSSIVRYFHAQYEHAISQLTTASHVNWAMEVIGQSFQLPIDDHEVINMAIDIYQRWLFNDNDRPEPIKNDLQRFIQEIFDHFSFIFEARQSTQTSAPSPYNPLKDHIFLANRVLDIFLQMGLHGEMIGEDTWNHILKIILGVTDSTIRGKQGLTELNYGLLKVLFELWLCSLSDDKVMWCHLQTYAVQWGRHMATIKQWNSVCIALTQRVINLLYGPTEGTPIVKIQWKGLNQNNNPNPNVGNPTTELDLPDEYIYYAWNMFLYVVGNPNRLLDPEIHLKAFQGIQFITKLLAYVGTDPPLAKLKQSSTDVHLPYAPDGNTILQVFGPWFFEAVNHREPQFNEGRAVAYAALCRIYCRKGGRPFERENLALFYHAIRDGLAEDDIIVFSAIILNSCKIFSYELEGSHTLIPHYMRVCGMILSGTDKSKYPEVLRSACITLISSLICLPNHFAGAEESEKNPIYVNLKVDISDTFLKSLQEERSTRNIQHVMWCISTLIHEEIYLNPFVAITFIRAMLDLLKNHGAKPMREYQPEVFITIYEVLNTLTPLYSSLQVADPNVALSIVDTIALQVPIQLQLLSNSATQTSYKLIEEGLYCICDWVMVGHDRIMPDRDVVSRIISAIEVSLNAPRVLRGTSPTTSVPQDHVDAISLASEYLLSHMLNHVAHFPCLNNSSQTSTHVTEQQEALDHLEADVSDYVRHFIFDDMFLITCIEQPDEKSGPGVTILIRDVTGRYSWDARLLFGDAPEQLVDQPGKYMGSTSEGLLNHTPEHPSNQIFMNNCEYTPLMQQDDDQIINTIVQAIHTVAHQEQTVTKELQHKLLHLDTSVKAPVVEYKYNSQGKFSMSRILLSHMGFLNLQLRDRFIQLQSNQKLLRSLRVLDNTPSRDTHKIGIVYVQTGQDTQQELFTNEGGSELYEKFLKSIGWIVDLSTHQGFLGGLDKNGSTGQCAPYYADYKTEVMYHVPTMMPTSTKELQQIHKKRHVGNDHVNVIWSEHTRDYFKNTIVSQFNFVHIVIYPLANEMYRVDVHTKEKNMPMFGPLCDGMIVSEHALGPLVRHTSLNANRIVRGMSTGYSKPFVSRKHLIQELSGRYKTKLDLTNYYATLFMKKPDAVEITESAAPKKKACHR</sequence>
<dbReference type="FunFam" id="3.40.50.11210:FF:000001">
    <property type="entry name" value="Ral GTPase-activating protein subunit alpha-1 isoform 1"/>
    <property type="match status" value="1"/>
</dbReference>
<evidence type="ECO:0000313" key="3">
    <source>
        <dbReference type="EMBL" id="KAL0479393.1"/>
    </source>
</evidence>
<name>A0AAW2YR77_9EUKA</name>
<feature type="domain" description="Rap-GAP" evidence="2">
    <location>
        <begin position="909"/>
        <end position="1119"/>
    </location>
</feature>
<keyword evidence="4" id="KW-1185">Reference proteome</keyword>
<proteinExistence type="predicted"/>
<protein>
    <submittedName>
        <fullName evidence="3">Ral GTPase-activating protein subunit alpha</fullName>
    </submittedName>
</protein>
<dbReference type="PROSITE" id="PS50085">
    <property type="entry name" value="RAPGAP"/>
    <property type="match status" value="1"/>
</dbReference>
<dbReference type="GO" id="GO:0051056">
    <property type="term" value="P:regulation of small GTPase mediated signal transduction"/>
    <property type="evidence" value="ECO:0007669"/>
    <property type="project" value="InterPro"/>
</dbReference>
<evidence type="ECO:0000313" key="4">
    <source>
        <dbReference type="Proteomes" id="UP001431209"/>
    </source>
</evidence>
<dbReference type="InterPro" id="IPR016024">
    <property type="entry name" value="ARM-type_fold"/>
</dbReference>
<keyword evidence="1" id="KW-0343">GTPase activation</keyword>
<dbReference type="Gene3D" id="3.40.50.11210">
    <property type="entry name" value="Rap/Ran-GAP"/>
    <property type="match status" value="1"/>
</dbReference>
<dbReference type="GO" id="GO:0005096">
    <property type="term" value="F:GTPase activator activity"/>
    <property type="evidence" value="ECO:0007669"/>
    <property type="project" value="UniProtKB-KW"/>
</dbReference>
<organism evidence="3 4">
    <name type="scientific">Acrasis kona</name>
    <dbReference type="NCBI Taxonomy" id="1008807"/>
    <lineage>
        <taxon>Eukaryota</taxon>
        <taxon>Discoba</taxon>
        <taxon>Heterolobosea</taxon>
        <taxon>Tetramitia</taxon>
        <taxon>Eutetramitia</taxon>
        <taxon>Acrasidae</taxon>
        <taxon>Acrasis</taxon>
    </lineage>
</organism>
<dbReference type="InterPro" id="IPR046859">
    <property type="entry name" value="RGPA/RALGAPB_N"/>
</dbReference>
<gene>
    <name evidence="3" type="ORF">AKO1_007584</name>
</gene>
<dbReference type="InterPro" id="IPR039930">
    <property type="entry name" value="RALGAPB"/>
</dbReference>
<dbReference type="AlphaFoldDB" id="A0AAW2YR77"/>
<dbReference type="SUPFAM" id="SSF48371">
    <property type="entry name" value="ARM repeat"/>
    <property type="match status" value="1"/>
</dbReference>
<evidence type="ECO:0000259" key="2">
    <source>
        <dbReference type="PROSITE" id="PS50085"/>
    </source>
</evidence>
<accession>A0AAW2YR77</accession>
<dbReference type="SUPFAM" id="SSF111347">
    <property type="entry name" value="Rap/Ran-GAP"/>
    <property type="match status" value="1"/>
</dbReference>
<reference evidence="3 4" key="1">
    <citation type="submission" date="2024-03" db="EMBL/GenBank/DDBJ databases">
        <title>The Acrasis kona genome and developmental transcriptomes reveal deep origins of eukaryotic multicellular pathways.</title>
        <authorList>
            <person name="Sheikh S."/>
            <person name="Fu C.-J."/>
            <person name="Brown M.W."/>
            <person name="Baldauf S.L."/>
        </authorList>
    </citation>
    <scope>NUCLEOTIDE SEQUENCE [LARGE SCALE GENOMIC DNA]</scope>
    <source>
        <strain evidence="3 4">ATCC MYA-3509</strain>
    </source>
</reference>
<dbReference type="Pfam" id="PF20412">
    <property type="entry name" value="RALGAPB_N"/>
    <property type="match status" value="1"/>
</dbReference>
<dbReference type="InterPro" id="IPR035974">
    <property type="entry name" value="Rap/Ran-GAP_sf"/>
</dbReference>
<dbReference type="PANTHER" id="PTHR21344">
    <property type="entry name" value="RAL GTPASE-ACTIVATING PROTEIN SUBUNIT BETA"/>
    <property type="match status" value="1"/>
</dbReference>